<feature type="transmembrane region" description="Helical" evidence="6">
    <location>
        <begin position="128"/>
        <end position="146"/>
    </location>
</feature>
<reference evidence="8" key="1">
    <citation type="journal article" date="2021" name="PeerJ">
        <title>Extensive microbial diversity within the chicken gut microbiome revealed by metagenomics and culture.</title>
        <authorList>
            <person name="Gilroy R."/>
            <person name="Ravi A."/>
            <person name="Getino M."/>
            <person name="Pursley I."/>
            <person name="Horton D.L."/>
            <person name="Alikhan N.F."/>
            <person name="Baker D."/>
            <person name="Gharbi K."/>
            <person name="Hall N."/>
            <person name="Watson M."/>
            <person name="Adriaenssens E.M."/>
            <person name="Foster-Nyarko E."/>
            <person name="Jarju S."/>
            <person name="Secka A."/>
            <person name="Antonio M."/>
            <person name="Oren A."/>
            <person name="Chaudhuri R.R."/>
            <person name="La Ragione R."/>
            <person name="Hildebrand F."/>
            <person name="Pallen M.J."/>
        </authorList>
    </citation>
    <scope>NUCLEOTIDE SEQUENCE</scope>
    <source>
        <strain evidence="8">ChiGjej4B4-7305</strain>
    </source>
</reference>
<dbReference type="InterPro" id="IPR023845">
    <property type="entry name" value="DUF3817_TM"/>
</dbReference>
<proteinExistence type="predicted"/>
<keyword evidence="3 6" id="KW-0812">Transmembrane</keyword>
<keyword evidence="4 6" id="KW-1133">Transmembrane helix</keyword>
<feature type="transmembrane region" description="Helical" evidence="6">
    <location>
        <begin position="45"/>
        <end position="62"/>
    </location>
</feature>
<evidence type="ECO:0000313" key="9">
    <source>
        <dbReference type="Proteomes" id="UP000824037"/>
    </source>
</evidence>
<evidence type="ECO:0000256" key="1">
    <source>
        <dbReference type="ARBA" id="ARBA00004651"/>
    </source>
</evidence>
<reference evidence="8" key="2">
    <citation type="submission" date="2021-04" db="EMBL/GenBank/DDBJ databases">
        <authorList>
            <person name="Gilroy R."/>
        </authorList>
    </citation>
    <scope>NUCLEOTIDE SEQUENCE</scope>
    <source>
        <strain evidence="8">ChiGjej4B4-7305</strain>
    </source>
</reference>
<keyword evidence="2" id="KW-1003">Cell membrane</keyword>
<dbReference type="Pfam" id="PF12823">
    <property type="entry name" value="DUF3817"/>
    <property type="match status" value="1"/>
</dbReference>
<dbReference type="GO" id="GO:0005886">
    <property type="term" value="C:plasma membrane"/>
    <property type="evidence" value="ECO:0007669"/>
    <property type="project" value="UniProtKB-SubCell"/>
</dbReference>
<comment type="subcellular location">
    <subcellularLocation>
        <location evidence="1">Cell membrane</location>
        <topology evidence="1">Multi-pass membrane protein</topology>
    </subcellularLocation>
</comment>
<accession>A0A9D2J5V2</accession>
<dbReference type="AlphaFoldDB" id="A0A9D2J5V2"/>
<keyword evidence="5 6" id="KW-0472">Membrane</keyword>
<gene>
    <name evidence="8" type="ORF">H9815_18525</name>
</gene>
<dbReference type="EMBL" id="DXBY01000320">
    <property type="protein sequence ID" value="HIZ37776.1"/>
    <property type="molecule type" value="Genomic_DNA"/>
</dbReference>
<evidence type="ECO:0000256" key="3">
    <source>
        <dbReference type="ARBA" id="ARBA00022692"/>
    </source>
</evidence>
<comment type="caution">
    <text evidence="8">The sequence shown here is derived from an EMBL/GenBank/DDBJ whole genome shotgun (WGS) entry which is preliminary data.</text>
</comment>
<feature type="domain" description="DUF3817" evidence="7">
    <location>
        <begin position="9"/>
        <end position="95"/>
    </location>
</feature>
<evidence type="ECO:0000256" key="4">
    <source>
        <dbReference type="ARBA" id="ARBA00022989"/>
    </source>
</evidence>
<evidence type="ECO:0000259" key="7">
    <source>
        <dbReference type="Pfam" id="PF12823"/>
    </source>
</evidence>
<evidence type="ECO:0000256" key="2">
    <source>
        <dbReference type="ARBA" id="ARBA00022475"/>
    </source>
</evidence>
<dbReference type="Proteomes" id="UP000824037">
    <property type="component" value="Unassembled WGS sequence"/>
</dbReference>
<evidence type="ECO:0000256" key="5">
    <source>
        <dbReference type="ARBA" id="ARBA00023136"/>
    </source>
</evidence>
<evidence type="ECO:0000313" key="8">
    <source>
        <dbReference type="EMBL" id="HIZ37776.1"/>
    </source>
</evidence>
<name>A0A9D2J5V2_9MICO</name>
<protein>
    <submittedName>
        <fullName evidence="8">DUF3817 domain-containing protein</fullName>
    </submittedName>
</protein>
<organism evidence="8 9">
    <name type="scientific">Candidatus Ruania gallistercoris</name>
    <dbReference type="NCBI Taxonomy" id="2838746"/>
    <lineage>
        <taxon>Bacteria</taxon>
        <taxon>Bacillati</taxon>
        <taxon>Actinomycetota</taxon>
        <taxon>Actinomycetes</taxon>
        <taxon>Micrococcales</taxon>
        <taxon>Ruaniaceae</taxon>
        <taxon>Ruania</taxon>
    </lineage>
</organism>
<sequence length="152" mass="16409">MRALGPGRLHRLLAGAEAVTWTLLLLGMALAYLSGTTDLGMRIAGPLHGLVVLLYCAVTIVVGLDQQWGPRTILLGLLSAVPPYFTVPFGRRVRRRGLAGDRWRMLNGGAQTPLERALAAVLRRPARFALVVLAALALLLRILLWTDTPPGS</sequence>
<dbReference type="NCBIfam" id="TIGR03954">
    <property type="entry name" value="integ_memb_HG"/>
    <property type="match status" value="1"/>
</dbReference>
<evidence type="ECO:0000256" key="6">
    <source>
        <dbReference type="SAM" id="Phobius"/>
    </source>
</evidence>
<feature type="transmembrane region" description="Helical" evidence="6">
    <location>
        <begin position="12"/>
        <end position="33"/>
    </location>
</feature>